<keyword evidence="14" id="KW-0496">Mitochondrion</keyword>
<dbReference type="PROSITE" id="PS01012">
    <property type="entry name" value="FOLYLPOLYGLU_SYNT_2"/>
    <property type="match status" value="1"/>
</dbReference>
<evidence type="ECO:0000256" key="4">
    <source>
        <dbReference type="ARBA" id="ARBA00005150"/>
    </source>
</evidence>
<feature type="binding site" evidence="18">
    <location>
        <position position="327"/>
    </location>
    <ligand>
        <name>ATP</name>
        <dbReference type="ChEBI" id="CHEBI:30616"/>
    </ligand>
</feature>
<keyword evidence="15" id="KW-0472">Membrane</keyword>
<evidence type="ECO:0000256" key="9">
    <source>
        <dbReference type="ARBA" id="ARBA00022723"/>
    </source>
</evidence>
<evidence type="ECO:0000256" key="2">
    <source>
        <dbReference type="ARBA" id="ARBA00004305"/>
    </source>
</evidence>
<dbReference type="EC" id="6.3.2.17" evidence="17"/>
<gene>
    <name evidence="20" type="ORF">CONCODRAFT_6096</name>
</gene>
<comment type="function">
    <text evidence="17">Catalyzes conversion of folates to polyglutamate derivatives allowing concentration of folate compounds in the cell and the intracellular retention of these cofactors, which are important substrates for most of the folate-dependent enzymes that are involved in one-carbon transfer reactions involved in purine, pyrimidine and amino acid synthesis.</text>
</comment>
<dbReference type="OrthoDB" id="5212574at2759"/>
<evidence type="ECO:0000256" key="11">
    <source>
        <dbReference type="ARBA" id="ARBA00022792"/>
    </source>
</evidence>
<evidence type="ECO:0000256" key="16">
    <source>
        <dbReference type="ARBA" id="ARBA00047493"/>
    </source>
</evidence>
<keyword evidence="8 17" id="KW-0436">Ligase</keyword>
<protein>
    <recommendedName>
        <fullName evidence="17">Folylpolyglutamate synthase</fullName>
        <ecNumber evidence="17">6.3.2.17</ecNumber>
    </recommendedName>
    <alternativeName>
        <fullName evidence="17">Folylpoly-gamma-glutamate synthetase</fullName>
    </alternativeName>
    <alternativeName>
        <fullName evidence="17">Tetrahydrofolylpolyglutamate synthase</fullName>
    </alternativeName>
</protein>
<comment type="cofactor">
    <cofactor evidence="17">
        <name>a monovalent cation</name>
        <dbReference type="ChEBI" id="CHEBI:60242"/>
    </cofactor>
    <text evidence="17">A monovalent cation.</text>
</comment>
<keyword evidence="7 17" id="KW-0554">One-carbon metabolism</keyword>
<feature type="binding site" evidence="18">
    <location>
        <position position="313"/>
    </location>
    <ligand>
        <name>ATP</name>
        <dbReference type="ChEBI" id="CHEBI:30616"/>
    </ligand>
</feature>
<evidence type="ECO:0000256" key="14">
    <source>
        <dbReference type="ARBA" id="ARBA00023128"/>
    </source>
</evidence>
<dbReference type="SUPFAM" id="SSF53244">
    <property type="entry name" value="MurD-like peptide ligases, peptide-binding domain"/>
    <property type="match status" value="1"/>
</dbReference>
<comment type="similarity">
    <text evidence="5 17">Belongs to the folylpolyglutamate synthase family.</text>
</comment>
<feature type="binding site" evidence="19">
    <location>
        <position position="194"/>
    </location>
    <ligand>
        <name>Mg(2+)</name>
        <dbReference type="ChEBI" id="CHEBI:18420"/>
        <label>1</label>
    </ligand>
</feature>
<dbReference type="GO" id="GO:0006730">
    <property type="term" value="P:one-carbon metabolic process"/>
    <property type="evidence" value="ECO:0007669"/>
    <property type="project" value="UniProtKB-KW"/>
</dbReference>
<sequence>MNRNYESAVNDLNNLQSNANILEQIRKSGRQDFNKSIPEMVEYLDLLGYKPHSLDKLNFIHVTGTKGKGSTSAFCDHILRAHPEGIKTGLFTSPHLMEVRERIRINGAPISKDKFSDYFYYCYDRLVGKHRSEYRPHLPGPSYFRFLTLVAFHAFMEENVNAVILEVGIGGEYDSTNVIVNPISCGVTKIGLDHQNVLGYTVAEIAWHKAGIIKQNRPSVTCENQLPSALEVIQKRADEKNSQLTVASPLPKDVQLSLAGSHQRENASVAIELCEIWFRQQIPKGPACWTDSTKSQLTQFTLEGLKNTKWPGRSQIVTESKRTWYLDGAHTADSVNACVDWFVNQLSSDIKKICLLYNAANGRNGLEMIEIISKKLKNLENIQVQLVTCPNIIYNEDGLGRVDAVNNTVNKDPKLELQHQVEAWWIENHSENSLPPKVFGTIEESAQYIQSISEAEDFNHILVTGSLHLIGGAMTVLNLPVQ</sequence>
<dbReference type="InterPro" id="IPR023600">
    <property type="entry name" value="Folylpolyglutamate_synth_euk"/>
</dbReference>
<dbReference type="GO" id="GO:0004326">
    <property type="term" value="F:tetrahydrofolylpolyglutamate synthase activity"/>
    <property type="evidence" value="ECO:0007669"/>
    <property type="project" value="UniProtKB-EC"/>
</dbReference>
<organism evidence="20 21">
    <name type="scientific">Conidiobolus coronatus (strain ATCC 28846 / CBS 209.66 / NRRL 28638)</name>
    <name type="common">Delacroixia coronata</name>
    <dbReference type="NCBI Taxonomy" id="796925"/>
    <lineage>
        <taxon>Eukaryota</taxon>
        <taxon>Fungi</taxon>
        <taxon>Fungi incertae sedis</taxon>
        <taxon>Zoopagomycota</taxon>
        <taxon>Entomophthoromycotina</taxon>
        <taxon>Entomophthoromycetes</taxon>
        <taxon>Entomophthorales</taxon>
        <taxon>Ancylistaceae</taxon>
        <taxon>Conidiobolus</taxon>
    </lineage>
</organism>
<name>A0A137P8A7_CONC2</name>
<dbReference type="InterPro" id="IPR036565">
    <property type="entry name" value="Mur-like_cat_sf"/>
</dbReference>
<accession>A0A137P8A7</accession>
<dbReference type="InterPro" id="IPR018109">
    <property type="entry name" value="Folylpolyglutamate_synth_CS"/>
</dbReference>
<evidence type="ECO:0000256" key="1">
    <source>
        <dbReference type="ARBA" id="ARBA00004273"/>
    </source>
</evidence>
<keyword evidence="21" id="KW-1185">Reference proteome</keyword>
<dbReference type="InterPro" id="IPR001645">
    <property type="entry name" value="Folylpolyglutamate_synth"/>
</dbReference>
<dbReference type="GO" id="GO:0046872">
    <property type="term" value="F:metal ion binding"/>
    <property type="evidence" value="ECO:0007669"/>
    <property type="project" value="UniProtKB-KW"/>
</dbReference>
<evidence type="ECO:0000313" key="20">
    <source>
        <dbReference type="EMBL" id="KXN71209.1"/>
    </source>
</evidence>
<dbReference type="PANTHER" id="PTHR11136">
    <property type="entry name" value="FOLYLPOLYGLUTAMATE SYNTHASE-RELATED"/>
    <property type="match status" value="1"/>
</dbReference>
<evidence type="ECO:0000256" key="5">
    <source>
        <dbReference type="ARBA" id="ARBA00008276"/>
    </source>
</evidence>
<evidence type="ECO:0000256" key="18">
    <source>
        <dbReference type="PIRSR" id="PIRSR038895-1"/>
    </source>
</evidence>
<dbReference type="Proteomes" id="UP000070444">
    <property type="component" value="Unassembled WGS sequence"/>
</dbReference>
<keyword evidence="6" id="KW-0963">Cytoplasm</keyword>
<reference evidence="20 21" key="1">
    <citation type="journal article" date="2015" name="Genome Biol. Evol.">
        <title>Phylogenomic analyses indicate that early fungi evolved digesting cell walls of algal ancestors of land plants.</title>
        <authorList>
            <person name="Chang Y."/>
            <person name="Wang S."/>
            <person name="Sekimoto S."/>
            <person name="Aerts A.L."/>
            <person name="Choi C."/>
            <person name="Clum A."/>
            <person name="LaButti K.M."/>
            <person name="Lindquist E.A."/>
            <person name="Yee Ngan C."/>
            <person name="Ohm R.A."/>
            <person name="Salamov A.A."/>
            <person name="Grigoriev I.V."/>
            <person name="Spatafora J.W."/>
            <person name="Berbee M.L."/>
        </authorList>
    </citation>
    <scope>NUCLEOTIDE SEQUENCE [LARGE SCALE GENOMIC DNA]</scope>
    <source>
        <strain evidence="20 21">NRRL 28638</strain>
    </source>
</reference>
<feature type="binding site" evidence="19">
    <location>
        <position position="166"/>
    </location>
    <ligand>
        <name>Mg(2+)</name>
        <dbReference type="ChEBI" id="CHEBI:18420"/>
        <label>1</label>
    </ligand>
</feature>
<evidence type="ECO:0000256" key="7">
    <source>
        <dbReference type="ARBA" id="ARBA00022563"/>
    </source>
</evidence>
<dbReference type="STRING" id="796925.A0A137P8A7"/>
<evidence type="ECO:0000256" key="8">
    <source>
        <dbReference type="ARBA" id="ARBA00022598"/>
    </source>
</evidence>
<dbReference type="GO" id="GO:0005829">
    <property type="term" value="C:cytosol"/>
    <property type="evidence" value="ECO:0007669"/>
    <property type="project" value="TreeGrafter"/>
</dbReference>
<comment type="subcellular location">
    <subcellularLocation>
        <location evidence="3">Cytoplasm</location>
    </subcellularLocation>
    <subcellularLocation>
        <location evidence="1">Mitochondrion inner membrane</location>
    </subcellularLocation>
    <subcellularLocation>
        <location evidence="2">Mitochondrion matrix</location>
    </subcellularLocation>
</comment>
<dbReference type="SUPFAM" id="SSF53623">
    <property type="entry name" value="MurD-like peptide ligases, catalytic domain"/>
    <property type="match status" value="1"/>
</dbReference>
<keyword evidence="9 19" id="KW-0479">Metal-binding</keyword>
<dbReference type="GO" id="GO:0005759">
    <property type="term" value="C:mitochondrial matrix"/>
    <property type="evidence" value="ECO:0007669"/>
    <property type="project" value="UniProtKB-SubCell"/>
</dbReference>
<dbReference type="UniPathway" id="UPA00850"/>
<evidence type="ECO:0000256" key="15">
    <source>
        <dbReference type="ARBA" id="ARBA00023136"/>
    </source>
</evidence>
<dbReference type="Gene3D" id="3.40.1190.10">
    <property type="entry name" value="Mur-like, catalytic domain"/>
    <property type="match status" value="1"/>
</dbReference>
<evidence type="ECO:0000256" key="13">
    <source>
        <dbReference type="ARBA" id="ARBA00022842"/>
    </source>
</evidence>
<evidence type="ECO:0000256" key="10">
    <source>
        <dbReference type="ARBA" id="ARBA00022741"/>
    </source>
</evidence>
<dbReference type="Gene3D" id="3.90.190.20">
    <property type="entry name" value="Mur ligase, C-terminal domain"/>
    <property type="match status" value="1"/>
</dbReference>
<evidence type="ECO:0000256" key="3">
    <source>
        <dbReference type="ARBA" id="ARBA00004496"/>
    </source>
</evidence>
<evidence type="ECO:0000256" key="19">
    <source>
        <dbReference type="PIRSR" id="PIRSR038895-2"/>
    </source>
</evidence>
<comment type="pathway">
    <text evidence="4 17">Cofactor biosynthesis; tetrahydrofolylpolyglutamate biosynthesis.</text>
</comment>
<evidence type="ECO:0000256" key="17">
    <source>
        <dbReference type="PIRNR" id="PIRNR038895"/>
    </source>
</evidence>
<evidence type="ECO:0000256" key="12">
    <source>
        <dbReference type="ARBA" id="ARBA00022840"/>
    </source>
</evidence>
<dbReference type="GO" id="GO:0005743">
    <property type="term" value="C:mitochondrial inner membrane"/>
    <property type="evidence" value="ECO:0007669"/>
    <property type="project" value="UniProtKB-SubCell"/>
</dbReference>
<dbReference type="PIRSF" id="PIRSF038895">
    <property type="entry name" value="FPGS"/>
    <property type="match status" value="1"/>
</dbReference>
<dbReference type="PANTHER" id="PTHR11136:SF5">
    <property type="entry name" value="FOLYLPOLYGLUTAMATE SYNTHASE, MITOCHONDRIAL"/>
    <property type="match status" value="1"/>
</dbReference>
<dbReference type="InterPro" id="IPR036615">
    <property type="entry name" value="Mur_ligase_C_dom_sf"/>
</dbReference>
<keyword evidence="13 19" id="KW-0460">Magnesium</keyword>
<keyword evidence="10 18" id="KW-0547">Nucleotide-binding</keyword>
<dbReference type="EMBL" id="KQ964480">
    <property type="protein sequence ID" value="KXN71209.1"/>
    <property type="molecule type" value="Genomic_DNA"/>
</dbReference>
<dbReference type="NCBIfam" id="TIGR01499">
    <property type="entry name" value="folC"/>
    <property type="match status" value="1"/>
</dbReference>
<feature type="binding site" evidence="19">
    <location>
        <position position="93"/>
    </location>
    <ligand>
        <name>Mg(2+)</name>
        <dbReference type="ChEBI" id="CHEBI:18420"/>
        <label>1</label>
    </ligand>
</feature>
<proteinExistence type="inferred from homology"/>
<dbReference type="AlphaFoldDB" id="A0A137P8A7"/>
<dbReference type="OMA" id="ESLDCCM"/>
<comment type="catalytic activity">
    <reaction evidence="16 17">
        <text>(6S)-5,6,7,8-tetrahydrofolyl-(gamma-L-Glu)(n) + L-glutamate + ATP = (6S)-5,6,7,8-tetrahydrofolyl-(gamma-L-Glu)(n+1) + ADP + phosphate + H(+)</text>
        <dbReference type="Rhea" id="RHEA:10580"/>
        <dbReference type="Rhea" id="RHEA-COMP:14738"/>
        <dbReference type="Rhea" id="RHEA-COMP:14740"/>
        <dbReference type="ChEBI" id="CHEBI:15378"/>
        <dbReference type="ChEBI" id="CHEBI:29985"/>
        <dbReference type="ChEBI" id="CHEBI:30616"/>
        <dbReference type="ChEBI" id="CHEBI:43474"/>
        <dbReference type="ChEBI" id="CHEBI:141005"/>
        <dbReference type="ChEBI" id="CHEBI:456216"/>
        <dbReference type="EC" id="6.3.2.17"/>
    </reaction>
</comment>
<evidence type="ECO:0000313" key="21">
    <source>
        <dbReference type="Proteomes" id="UP000070444"/>
    </source>
</evidence>
<keyword evidence="12 18" id="KW-0067">ATP-binding</keyword>
<dbReference type="GO" id="GO:0005524">
    <property type="term" value="F:ATP binding"/>
    <property type="evidence" value="ECO:0007669"/>
    <property type="project" value="UniProtKB-KW"/>
</dbReference>
<evidence type="ECO:0000256" key="6">
    <source>
        <dbReference type="ARBA" id="ARBA00022490"/>
    </source>
</evidence>
<keyword evidence="11" id="KW-0999">Mitochondrion inner membrane</keyword>